<organism evidence="1 2">
    <name type="scientific">Bathymodiolus thermophilus thioautotrophic gill symbiont</name>
    <dbReference type="NCBI Taxonomy" id="2360"/>
    <lineage>
        <taxon>Bacteria</taxon>
        <taxon>Pseudomonadati</taxon>
        <taxon>Pseudomonadota</taxon>
        <taxon>Gammaproteobacteria</taxon>
        <taxon>sulfur-oxidizing symbionts</taxon>
    </lineage>
</organism>
<dbReference type="OrthoDB" id="7823211at2"/>
<accession>A0A1J5U6A9</accession>
<dbReference type="EMBL" id="MIQH01000716">
    <property type="protein sequence ID" value="OIR24358.1"/>
    <property type="molecule type" value="Genomic_DNA"/>
</dbReference>
<dbReference type="Proteomes" id="UP000182798">
    <property type="component" value="Unassembled WGS sequence"/>
</dbReference>
<protein>
    <submittedName>
        <fullName evidence="1">Uncharacterized protein</fullName>
    </submittedName>
</protein>
<proteinExistence type="predicted"/>
<gene>
    <name evidence="1" type="ORF">BGC33_03290</name>
</gene>
<sequence>MKNQYFGDINDYKKFGLLRSIMSSTDIKLLIAWMLTEDDGSTDGKFIKYLQEPKKWKKFDPPLYDEIQNLLKNNGKRKVSLIEESAIMNNCKYHARLVPDQSEQRDTWFASLISQSKKFDLVFLDPDNGLEVKSKPYGRKNSSKHLYWQEISKLWAERKSLLIYQHFSRNKGETKEIFTNLKLGELSKKTKNSMVTSFTTSKVLFLLALQPEHHKYKEPKVKKVQSNWAGQIDCSYN</sequence>
<dbReference type="RefSeq" id="WP_071564735.1">
    <property type="nucleotide sequence ID" value="NZ_MIQH01000716.1"/>
</dbReference>
<name>A0A1J5U6A9_9GAMM</name>
<reference evidence="2" key="1">
    <citation type="submission" date="2016-09" db="EMBL/GenBank/DDBJ databases">
        <title>Genome Sequence of Bathymodiolus thermophilus sulfur-oxidizing gill endosymbiont.</title>
        <authorList>
            <person name="Ponnudurai R."/>
            <person name="Kleiner M."/>
            <person name="Sayavedra L."/>
            <person name="Thuermer A."/>
            <person name="Felbeck H."/>
            <person name="Schlueter R."/>
            <person name="Schweder T."/>
            <person name="Markert S."/>
        </authorList>
    </citation>
    <scope>NUCLEOTIDE SEQUENCE [LARGE SCALE GENOMIC DNA]</scope>
    <source>
        <strain evidence="2">BAT/CrabSpa'14</strain>
    </source>
</reference>
<dbReference type="AlphaFoldDB" id="A0A1J5U6A9"/>
<comment type="caution">
    <text evidence="1">The sequence shown here is derived from an EMBL/GenBank/DDBJ whole genome shotgun (WGS) entry which is preliminary data.</text>
</comment>
<evidence type="ECO:0000313" key="2">
    <source>
        <dbReference type="Proteomes" id="UP000182798"/>
    </source>
</evidence>
<evidence type="ECO:0000313" key="1">
    <source>
        <dbReference type="EMBL" id="OIR24358.1"/>
    </source>
</evidence>